<organism evidence="1 2">
    <name type="scientific">Thermacetogenium phaeum (strain ATCC BAA-254 / DSM 26808 / PB)</name>
    <dbReference type="NCBI Taxonomy" id="1089553"/>
    <lineage>
        <taxon>Bacteria</taxon>
        <taxon>Bacillati</taxon>
        <taxon>Bacillota</taxon>
        <taxon>Clostridia</taxon>
        <taxon>Thermoanaerobacterales</taxon>
        <taxon>Thermoanaerobacteraceae</taxon>
        <taxon>Thermacetogenium</taxon>
    </lineage>
</organism>
<proteinExistence type="predicted"/>
<accession>K4LWA8</accession>
<protein>
    <submittedName>
        <fullName evidence="1">Uncharacterized protein</fullName>
    </submittedName>
</protein>
<keyword evidence="2" id="KW-1185">Reference proteome</keyword>
<evidence type="ECO:0000313" key="1">
    <source>
        <dbReference type="EMBL" id="AFV12269.1"/>
    </source>
</evidence>
<dbReference type="KEGG" id="tpz:Tph_c20750"/>
<dbReference type="EMBL" id="CP003732">
    <property type="protein sequence ID" value="AFV12269.1"/>
    <property type="molecule type" value="Genomic_DNA"/>
</dbReference>
<name>K4LWA8_THEPS</name>
<evidence type="ECO:0000313" key="2">
    <source>
        <dbReference type="Proteomes" id="UP000000467"/>
    </source>
</evidence>
<dbReference type="AlphaFoldDB" id="K4LWA8"/>
<sequence>MYPTDGPWGYTLREPRPVAEAIEPIVREIIENDQRVLQHAPCQTQPWIIIHHHDHGDQNILSQKLHFNIRE</sequence>
<dbReference type="HOGENOM" id="CLU_2738733_0_0_9"/>
<dbReference type="Proteomes" id="UP000000467">
    <property type="component" value="Chromosome"/>
</dbReference>
<gene>
    <name evidence="1" type="ordered locus">Tph_c20750</name>
</gene>
<reference evidence="1 2" key="1">
    <citation type="journal article" date="2012" name="BMC Genomics">
        <title>Genome-guided analysis of physiological and morphological traits of the fermentative acetate oxidizer Thermacetogenium phaeum.</title>
        <authorList>
            <person name="Oehler D."/>
            <person name="Poehlein A."/>
            <person name="Leimbach A."/>
            <person name="Muller N."/>
            <person name="Daniel R."/>
            <person name="Gottschalk G."/>
            <person name="Schink B."/>
        </authorList>
    </citation>
    <scope>NUCLEOTIDE SEQUENCE [LARGE SCALE GENOMIC DNA]</scope>
    <source>
        <strain evidence="2">ATCC BAA-254 / DSM 26808 / PB</strain>
    </source>
</reference>